<keyword evidence="3" id="KW-1185">Reference proteome</keyword>
<dbReference type="OrthoDB" id="6142386at2759"/>
<dbReference type="PANTHER" id="PTHR46534:SF2">
    <property type="entry name" value="VWFD DOMAIN-CONTAINING PROTEIN"/>
    <property type="match status" value="1"/>
</dbReference>
<name>A0A6J8CJG7_MYTCO</name>
<dbReference type="Proteomes" id="UP000507470">
    <property type="component" value="Unassembled WGS sequence"/>
</dbReference>
<dbReference type="EMBL" id="CACVKT020005559">
    <property type="protein sequence ID" value="CAC5395656.1"/>
    <property type="molecule type" value="Genomic_DNA"/>
</dbReference>
<reference evidence="2 3" key="1">
    <citation type="submission" date="2020-06" db="EMBL/GenBank/DDBJ databases">
        <authorList>
            <person name="Li R."/>
            <person name="Bekaert M."/>
        </authorList>
    </citation>
    <scope>NUCLEOTIDE SEQUENCE [LARGE SCALE GENOMIC DNA]</scope>
    <source>
        <strain evidence="3">wild</strain>
    </source>
</reference>
<evidence type="ECO:0000313" key="3">
    <source>
        <dbReference type="Proteomes" id="UP000507470"/>
    </source>
</evidence>
<protein>
    <recommendedName>
        <fullName evidence="1">IgGFc-binding protein N-terminal domain-containing protein</fullName>
    </recommendedName>
</protein>
<dbReference type="InterPro" id="IPR035234">
    <property type="entry name" value="IgGFc-bd_N"/>
</dbReference>
<dbReference type="PANTHER" id="PTHR46534">
    <property type="entry name" value="IGGFC_BINDING DOMAIN-CONTAINING PROTEIN"/>
    <property type="match status" value="1"/>
</dbReference>
<dbReference type="AlphaFoldDB" id="A0A6J8CJG7"/>
<feature type="domain" description="IgGFc-binding protein N-terminal" evidence="1">
    <location>
        <begin position="88"/>
        <end position="228"/>
    </location>
</feature>
<evidence type="ECO:0000313" key="2">
    <source>
        <dbReference type="EMBL" id="CAC5395656.1"/>
    </source>
</evidence>
<proteinExistence type="predicted"/>
<gene>
    <name evidence="2" type="ORF">MCOR_30300</name>
</gene>
<organism evidence="2 3">
    <name type="scientific">Mytilus coruscus</name>
    <name type="common">Sea mussel</name>
    <dbReference type="NCBI Taxonomy" id="42192"/>
    <lineage>
        <taxon>Eukaryota</taxon>
        <taxon>Metazoa</taxon>
        <taxon>Spiralia</taxon>
        <taxon>Lophotrochozoa</taxon>
        <taxon>Mollusca</taxon>
        <taxon>Bivalvia</taxon>
        <taxon>Autobranchia</taxon>
        <taxon>Pteriomorphia</taxon>
        <taxon>Mytilida</taxon>
        <taxon>Mytiloidea</taxon>
        <taxon>Mytilidae</taxon>
        <taxon>Mytilinae</taxon>
        <taxon>Mytilus</taxon>
    </lineage>
</organism>
<evidence type="ECO:0000259" key="1">
    <source>
        <dbReference type="Pfam" id="PF17517"/>
    </source>
</evidence>
<accession>A0A6J8CJG7</accession>
<sequence length="235" mass="25491">MYNIGIPVHEVFVTTDSSCTVNVNVSAPLFDPNFFLTLSLSKHQVSTVTFNANIQDGPGTKLSNKGIEITSDEEITVYAVNKAQATADAYTVFPLDTLGDTYYVITWENKAQFMVIATEEISIVQIVIANGTNIVYNSVIYTARMLLNITLNRYQTFHVYGGPDYTGTTITSNKPIAVISGASCTNIGVGGCDHLSSQVTPVETFGSTFVTFKMANCNKPVHFKVVASGIKQMSI</sequence>
<dbReference type="Pfam" id="PF17517">
    <property type="entry name" value="IgGFc_binding"/>
    <property type="match status" value="1"/>
</dbReference>